<dbReference type="Proteomes" id="UP000287033">
    <property type="component" value="Unassembled WGS sequence"/>
</dbReference>
<feature type="region of interest" description="Disordered" evidence="1">
    <location>
        <begin position="1"/>
        <end position="32"/>
    </location>
</feature>
<reference evidence="2 3" key="1">
    <citation type="journal article" date="2018" name="Nat. Ecol. Evol.">
        <title>Shark genomes provide insights into elasmobranch evolution and the origin of vertebrates.</title>
        <authorList>
            <person name="Hara Y"/>
            <person name="Yamaguchi K"/>
            <person name="Onimaru K"/>
            <person name="Kadota M"/>
            <person name="Koyanagi M"/>
            <person name="Keeley SD"/>
            <person name="Tatsumi K"/>
            <person name="Tanaka K"/>
            <person name="Motone F"/>
            <person name="Kageyama Y"/>
            <person name="Nozu R"/>
            <person name="Adachi N"/>
            <person name="Nishimura O"/>
            <person name="Nakagawa R"/>
            <person name="Tanegashima C"/>
            <person name="Kiyatake I"/>
            <person name="Matsumoto R"/>
            <person name="Murakumo K"/>
            <person name="Nishida K"/>
            <person name="Terakita A"/>
            <person name="Kuratani S"/>
            <person name="Sato K"/>
            <person name="Hyodo S Kuraku.S."/>
        </authorList>
    </citation>
    <scope>NUCLEOTIDE SEQUENCE [LARGE SCALE GENOMIC DNA]</scope>
</reference>
<organism evidence="2 3">
    <name type="scientific">Chiloscyllium punctatum</name>
    <name type="common">Brownbanded bambooshark</name>
    <name type="synonym">Hemiscyllium punctatum</name>
    <dbReference type="NCBI Taxonomy" id="137246"/>
    <lineage>
        <taxon>Eukaryota</taxon>
        <taxon>Metazoa</taxon>
        <taxon>Chordata</taxon>
        <taxon>Craniata</taxon>
        <taxon>Vertebrata</taxon>
        <taxon>Chondrichthyes</taxon>
        <taxon>Elasmobranchii</taxon>
        <taxon>Galeomorphii</taxon>
        <taxon>Galeoidea</taxon>
        <taxon>Orectolobiformes</taxon>
        <taxon>Hemiscylliidae</taxon>
        <taxon>Chiloscyllium</taxon>
    </lineage>
</organism>
<evidence type="ECO:0000313" key="2">
    <source>
        <dbReference type="EMBL" id="GCC37851.1"/>
    </source>
</evidence>
<gene>
    <name evidence="2" type="ORF">chiPu_0016359</name>
</gene>
<dbReference type="EMBL" id="BEZZ01001069">
    <property type="protein sequence ID" value="GCC37851.1"/>
    <property type="molecule type" value="Genomic_DNA"/>
</dbReference>
<feature type="compositionally biased region" description="Polar residues" evidence="1">
    <location>
        <begin position="1"/>
        <end position="10"/>
    </location>
</feature>
<name>A0A401T5B4_CHIPU</name>
<evidence type="ECO:0000313" key="3">
    <source>
        <dbReference type="Proteomes" id="UP000287033"/>
    </source>
</evidence>
<keyword evidence="3" id="KW-1185">Reference proteome</keyword>
<comment type="caution">
    <text evidence="2">The sequence shown here is derived from an EMBL/GenBank/DDBJ whole genome shotgun (WGS) entry which is preliminary data.</text>
</comment>
<accession>A0A401T5B4</accession>
<evidence type="ECO:0000256" key="1">
    <source>
        <dbReference type="SAM" id="MobiDB-lite"/>
    </source>
</evidence>
<protein>
    <submittedName>
        <fullName evidence="2">Uncharacterized protein</fullName>
    </submittedName>
</protein>
<sequence length="173" mass="18830">MCNQKSNNTPAFKEGQGENTAEHVNPIEPNDRSQSELTLNTIFFLQPTLPPKSYLDRRLSSDKPEVNIACSFLTDTGRNPSCSFQRLPAHINQLLSESIQRERSRCSVSDLPEHGVGAGGELAPNLEVCSCVSECSDSRLPSAPRTAPTAGADHVQRDVLLPLKVTRSIADST</sequence>
<dbReference type="AlphaFoldDB" id="A0A401T5B4"/>
<proteinExistence type="predicted"/>